<dbReference type="EMBL" id="ML993637">
    <property type="protein sequence ID" value="KAF2159437.1"/>
    <property type="molecule type" value="Genomic_DNA"/>
</dbReference>
<keyword evidence="3" id="KW-1185">Reference proteome</keyword>
<dbReference type="AlphaFoldDB" id="A0A6A6BXC0"/>
<gene>
    <name evidence="2" type="ORF">M409DRAFT_30055</name>
</gene>
<feature type="chain" id="PRO_5025548135" description="Kazal-like domain-containing protein" evidence="1">
    <location>
        <begin position="20"/>
        <end position="146"/>
    </location>
</feature>
<dbReference type="Proteomes" id="UP000799537">
    <property type="component" value="Unassembled WGS sequence"/>
</dbReference>
<keyword evidence="1" id="KW-0732">Signal</keyword>
<protein>
    <recommendedName>
        <fullName evidence="4">Kazal-like domain-containing protein</fullName>
    </recommendedName>
</protein>
<dbReference type="GeneID" id="54563011"/>
<evidence type="ECO:0008006" key="4">
    <source>
        <dbReference type="Google" id="ProtNLM"/>
    </source>
</evidence>
<proteinExistence type="predicted"/>
<feature type="signal peptide" evidence="1">
    <location>
        <begin position="1"/>
        <end position="19"/>
    </location>
</feature>
<reference evidence="2" key="1">
    <citation type="journal article" date="2020" name="Stud. Mycol.">
        <title>101 Dothideomycetes genomes: a test case for predicting lifestyles and emergence of pathogens.</title>
        <authorList>
            <person name="Haridas S."/>
            <person name="Albert R."/>
            <person name="Binder M."/>
            <person name="Bloem J."/>
            <person name="Labutti K."/>
            <person name="Salamov A."/>
            <person name="Andreopoulos B."/>
            <person name="Baker S."/>
            <person name="Barry K."/>
            <person name="Bills G."/>
            <person name="Bluhm B."/>
            <person name="Cannon C."/>
            <person name="Castanera R."/>
            <person name="Culley D."/>
            <person name="Daum C."/>
            <person name="Ezra D."/>
            <person name="Gonzalez J."/>
            <person name="Henrissat B."/>
            <person name="Kuo A."/>
            <person name="Liang C."/>
            <person name="Lipzen A."/>
            <person name="Lutzoni F."/>
            <person name="Magnuson J."/>
            <person name="Mondo S."/>
            <person name="Nolan M."/>
            <person name="Ohm R."/>
            <person name="Pangilinan J."/>
            <person name="Park H.-J."/>
            <person name="Ramirez L."/>
            <person name="Alfaro M."/>
            <person name="Sun H."/>
            <person name="Tritt A."/>
            <person name="Yoshinaga Y."/>
            <person name="Zwiers L.-H."/>
            <person name="Turgeon B."/>
            <person name="Goodwin S."/>
            <person name="Spatafora J."/>
            <person name="Crous P."/>
            <person name="Grigoriev I."/>
        </authorList>
    </citation>
    <scope>NUCLEOTIDE SEQUENCE</scope>
    <source>
        <strain evidence="2">ATCC 36951</strain>
    </source>
</reference>
<evidence type="ECO:0000313" key="3">
    <source>
        <dbReference type="Proteomes" id="UP000799537"/>
    </source>
</evidence>
<accession>A0A6A6BXC0</accession>
<dbReference type="OrthoDB" id="3924764at2759"/>
<name>A0A6A6BXC0_ZASCE</name>
<sequence length="146" mass="15586">MFDLKSFVLVASFLGMSLAGPLDKRQGNGDGCTICIDNANDCGQMYGGCWDFCATARQDFPIPACNGVSDKTTVCEYFKNDCGKVFGTCYPAEGPIPLIADPGCGEEGNVKREETCEWFTNACGKKYGGCYPVNGPIPMFADPGCP</sequence>
<evidence type="ECO:0000313" key="2">
    <source>
        <dbReference type="EMBL" id="KAF2159437.1"/>
    </source>
</evidence>
<organism evidence="2 3">
    <name type="scientific">Zasmidium cellare ATCC 36951</name>
    <dbReference type="NCBI Taxonomy" id="1080233"/>
    <lineage>
        <taxon>Eukaryota</taxon>
        <taxon>Fungi</taxon>
        <taxon>Dikarya</taxon>
        <taxon>Ascomycota</taxon>
        <taxon>Pezizomycotina</taxon>
        <taxon>Dothideomycetes</taxon>
        <taxon>Dothideomycetidae</taxon>
        <taxon>Mycosphaerellales</taxon>
        <taxon>Mycosphaerellaceae</taxon>
        <taxon>Zasmidium</taxon>
    </lineage>
</organism>
<evidence type="ECO:0000256" key="1">
    <source>
        <dbReference type="SAM" id="SignalP"/>
    </source>
</evidence>
<dbReference type="RefSeq" id="XP_033660326.1">
    <property type="nucleotide sequence ID" value="XM_033809739.1"/>
</dbReference>